<protein>
    <submittedName>
        <fullName evidence="2">tRNA (Guanine-N(1)-)-methyltransferase domain protein</fullName>
    </submittedName>
</protein>
<evidence type="ECO:0000313" key="2">
    <source>
        <dbReference type="EMBL" id="EUA76232.1"/>
    </source>
</evidence>
<accession>X8E5Q1</accession>
<comment type="caution">
    <text evidence="2">The sequence shown here is derived from an EMBL/GenBank/DDBJ whole genome shotgun (WGS) entry which is preliminary data.</text>
</comment>
<dbReference type="EMBL" id="JAOB01000006">
    <property type="protein sequence ID" value="EUA76232.1"/>
    <property type="molecule type" value="Genomic_DNA"/>
</dbReference>
<dbReference type="AlphaFoldDB" id="X8E5Q1"/>
<dbReference type="PATRIC" id="fig|1299334.3.peg.332"/>
<dbReference type="GO" id="GO:0032259">
    <property type="term" value="P:methylation"/>
    <property type="evidence" value="ECO:0007669"/>
    <property type="project" value="UniProtKB-KW"/>
</dbReference>
<reference evidence="2" key="1">
    <citation type="submission" date="2014-01" db="EMBL/GenBank/DDBJ databases">
        <authorList>
            <person name="Brown-Elliot B."/>
            <person name="Wallace R."/>
            <person name="Lenaerts A."/>
            <person name="Ordway D."/>
            <person name="DeGroote M.A."/>
            <person name="Parker T."/>
            <person name="Sizemore C."/>
            <person name="Tallon L.J."/>
            <person name="Sadzewicz L.K."/>
            <person name="Sengamalay N."/>
            <person name="Fraser C.M."/>
            <person name="Hine E."/>
            <person name="Shefchek K.A."/>
            <person name="Das S.P."/>
            <person name="Tettelin H."/>
        </authorList>
    </citation>
    <scope>NUCLEOTIDE SEQUENCE [LARGE SCALE GENOMIC DNA]</scope>
    <source>
        <strain evidence="2">4042</strain>
    </source>
</reference>
<dbReference type="GO" id="GO:0008168">
    <property type="term" value="F:methyltransferase activity"/>
    <property type="evidence" value="ECO:0007669"/>
    <property type="project" value="UniProtKB-KW"/>
</dbReference>
<keyword evidence="2" id="KW-0808">Transferase</keyword>
<organism evidence="2">
    <name type="scientific">Mycobacterium xenopi 4042</name>
    <dbReference type="NCBI Taxonomy" id="1299334"/>
    <lineage>
        <taxon>Bacteria</taxon>
        <taxon>Bacillati</taxon>
        <taxon>Actinomycetota</taxon>
        <taxon>Actinomycetes</taxon>
        <taxon>Mycobacteriales</taxon>
        <taxon>Mycobacteriaceae</taxon>
        <taxon>Mycobacterium</taxon>
    </lineage>
</organism>
<gene>
    <name evidence="2" type="ORF">I553_7304</name>
</gene>
<feature type="region of interest" description="Disordered" evidence="1">
    <location>
        <begin position="50"/>
        <end position="69"/>
    </location>
</feature>
<name>X8E5Q1_MYCXE</name>
<proteinExistence type="predicted"/>
<keyword evidence="2" id="KW-0489">Methyltransferase</keyword>
<evidence type="ECO:0000256" key="1">
    <source>
        <dbReference type="SAM" id="MobiDB-lite"/>
    </source>
</evidence>
<sequence length="69" mass="7117">MRIDVVTIFPSYMDPLRQSLPGKAIESGWSNSTCTTCGAGPMMCTAPLTTPPTVAARDGDEGAGLGRSA</sequence>